<organism evidence="3 4">
    <name type="scientific">miscellaneous Crenarchaeota group-15 archaeon DG-45</name>
    <dbReference type="NCBI Taxonomy" id="1685127"/>
    <lineage>
        <taxon>Archaea</taxon>
        <taxon>Candidatus Bathyarchaeota</taxon>
        <taxon>MCG-15</taxon>
    </lineage>
</organism>
<evidence type="ECO:0000259" key="2">
    <source>
        <dbReference type="Pfam" id="PF16653"/>
    </source>
</evidence>
<reference evidence="3 4" key="1">
    <citation type="submission" date="2015-06" db="EMBL/GenBank/DDBJ databases">
        <title>New insights into the roles of widespread benthic archaea in carbon and nitrogen cycling.</title>
        <authorList>
            <person name="Lazar C.S."/>
            <person name="Baker B.J."/>
            <person name="Seitz K.W."/>
            <person name="Hyde A.S."/>
            <person name="Dick G.J."/>
            <person name="Hinrichs K.-U."/>
            <person name="Teske A.P."/>
        </authorList>
    </citation>
    <scope>NUCLEOTIDE SEQUENCE [LARGE SCALE GENOMIC DNA]</scope>
    <source>
        <strain evidence="3">DG-45</strain>
    </source>
</reference>
<dbReference type="PANTHER" id="PTHR43796:SF2">
    <property type="entry name" value="CARBOXYNORSPERMIDINE SYNTHASE"/>
    <property type="match status" value="1"/>
</dbReference>
<proteinExistence type="predicted"/>
<dbReference type="EMBL" id="LFWZ01000076">
    <property type="protein sequence ID" value="KON28996.1"/>
    <property type="molecule type" value="Genomic_DNA"/>
</dbReference>
<protein>
    <recommendedName>
        <fullName evidence="5">Saccharopine dehydrogenase</fullName>
    </recommendedName>
</protein>
<sequence>MKKCFIMGAVGRMCIEATRDLVKTGNFNEFLLADIDEKKLREIEKVFNDDRVRVLKIDANYEDKIIEAIEGYSIVVNGLPFDKIEPTVKACLRCGIPSIDLISPLDIIERYDDKFKEAGVLYTAGVGMTPGVTDIMARHGVDQCDEVDEVHVYWAAYRPFAISPGLIMTTFWEMNPAEKERAYYEDGEYHPQPPLEESKTVKFEPPYGELDVYYVPHPETFTLSKLIPGIKRVETMGTWPTEVMDLLKQIIHYGFFEKETIDYNGRKYETLDLLGNMLSQVSGGTETALWGYALRVEVIGRRDGREVEHVLTHSHPPSGRWGGARAYAKNVATPLSIGAQLMVDGRTQVDCGYRTAYEVYDPIEFFTELRKRGIRVHERVYEYHQAV</sequence>
<gene>
    <name evidence="3" type="ORF">AC482_07345</name>
</gene>
<accession>A0A0M0BL25</accession>
<feature type="domain" description="Saccharopine dehydrogenase NADP binding" evidence="1">
    <location>
        <begin position="6"/>
        <end position="120"/>
    </location>
</feature>
<dbReference type="Proteomes" id="UP000037210">
    <property type="component" value="Unassembled WGS sequence"/>
</dbReference>
<dbReference type="InterPro" id="IPR005097">
    <property type="entry name" value="Sacchrp_dh_NADP-bd"/>
</dbReference>
<dbReference type="Gene3D" id="3.30.360.10">
    <property type="entry name" value="Dihydrodipicolinate Reductase, domain 2"/>
    <property type="match status" value="1"/>
</dbReference>
<dbReference type="InterPro" id="IPR032095">
    <property type="entry name" value="Sacchrp_dh-like_C"/>
</dbReference>
<name>A0A0M0BL25_9ARCH</name>
<feature type="domain" description="Saccharopine dehydrogenase-like C-terminal" evidence="2">
    <location>
        <begin position="127"/>
        <end position="374"/>
    </location>
</feature>
<dbReference type="InterPro" id="IPR036291">
    <property type="entry name" value="NAD(P)-bd_dom_sf"/>
</dbReference>
<evidence type="ECO:0008006" key="5">
    <source>
        <dbReference type="Google" id="ProtNLM"/>
    </source>
</evidence>
<comment type="caution">
    <text evidence="3">The sequence shown here is derived from an EMBL/GenBank/DDBJ whole genome shotgun (WGS) entry which is preliminary data.</text>
</comment>
<evidence type="ECO:0000259" key="1">
    <source>
        <dbReference type="Pfam" id="PF03435"/>
    </source>
</evidence>
<evidence type="ECO:0000313" key="4">
    <source>
        <dbReference type="Proteomes" id="UP000037210"/>
    </source>
</evidence>
<dbReference type="Pfam" id="PF03435">
    <property type="entry name" value="Sacchrp_dh_NADP"/>
    <property type="match status" value="1"/>
</dbReference>
<dbReference type="PATRIC" id="fig|1685127.3.peg.641"/>
<evidence type="ECO:0000313" key="3">
    <source>
        <dbReference type="EMBL" id="KON28996.1"/>
    </source>
</evidence>
<dbReference type="Gene3D" id="3.40.50.720">
    <property type="entry name" value="NAD(P)-binding Rossmann-like Domain"/>
    <property type="match status" value="1"/>
</dbReference>
<dbReference type="AlphaFoldDB" id="A0A0M0BL25"/>
<dbReference type="PANTHER" id="PTHR43796">
    <property type="entry name" value="CARBOXYNORSPERMIDINE SYNTHASE"/>
    <property type="match status" value="1"/>
</dbReference>
<dbReference type="Pfam" id="PF16653">
    <property type="entry name" value="Sacchrp_dh_C"/>
    <property type="match status" value="1"/>
</dbReference>
<dbReference type="SUPFAM" id="SSF51735">
    <property type="entry name" value="NAD(P)-binding Rossmann-fold domains"/>
    <property type="match status" value="1"/>
</dbReference>